<reference evidence="2" key="1">
    <citation type="submission" date="2023-12" db="EMBL/GenBank/DDBJ databases">
        <authorList>
            <person name="Brown T."/>
        </authorList>
    </citation>
    <scope>NUCLEOTIDE SEQUENCE</scope>
</reference>
<keyword evidence="3" id="KW-1185">Reference proteome</keyword>
<dbReference type="EMBL" id="OY882860">
    <property type="protein sequence ID" value="CAK6443368.1"/>
    <property type="molecule type" value="Genomic_DNA"/>
</dbReference>
<evidence type="ECO:0000256" key="1">
    <source>
        <dbReference type="SAM" id="Phobius"/>
    </source>
</evidence>
<accession>A0ABN9ZZZ0</accession>
<keyword evidence="1" id="KW-1133">Transmembrane helix</keyword>
<feature type="transmembrane region" description="Helical" evidence="1">
    <location>
        <begin position="87"/>
        <end position="108"/>
    </location>
</feature>
<evidence type="ECO:0000313" key="2">
    <source>
        <dbReference type="EMBL" id="CAK6443368.1"/>
    </source>
</evidence>
<feature type="transmembrane region" description="Helical" evidence="1">
    <location>
        <begin position="48"/>
        <end position="67"/>
    </location>
</feature>
<proteinExistence type="predicted"/>
<feature type="transmembrane region" description="Helical" evidence="1">
    <location>
        <begin position="20"/>
        <end position="41"/>
    </location>
</feature>
<organism evidence="2 3">
    <name type="scientific">Pipistrellus nathusii</name>
    <name type="common">Nathusius' pipistrelle</name>
    <dbReference type="NCBI Taxonomy" id="59473"/>
    <lineage>
        <taxon>Eukaryota</taxon>
        <taxon>Metazoa</taxon>
        <taxon>Chordata</taxon>
        <taxon>Craniata</taxon>
        <taxon>Vertebrata</taxon>
        <taxon>Euteleostomi</taxon>
        <taxon>Mammalia</taxon>
        <taxon>Eutheria</taxon>
        <taxon>Laurasiatheria</taxon>
        <taxon>Chiroptera</taxon>
        <taxon>Yangochiroptera</taxon>
        <taxon>Vespertilionidae</taxon>
        <taxon>Pipistrellus</taxon>
    </lineage>
</organism>
<protein>
    <submittedName>
        <fullName evidence="2">Uncharacterized protein</fullName>
    </submittedName>
</protein>
<keyword evidence="1" id="KW-0472">Membrane</keyword>
<name>A0ABN9ZZZ0_PIPNA</name>
<evidence type="ECO:0000313" key="3">
    <source>
        <dbReference type="Proteomes" id="UP001314169"/>
    </source>
</evidence>
<keyword evidence="1" id="KW-0812">Transmembrane</keyword>
<sequence>MLIVWKMTSKSFNLLSSLCYLYIGFFEPSPLILSISVPLYLPSSIEICLSLGLYFIPWVCYLEVWGWGGDGREAEGGVMMDDSSMGLILAEFAMAGGTLTIEGVCRYLRIPDNGFKDPGEMFSY</sequence>
<dbReference type="Proteomes" id="UP001314169">
    <property type="component" value="Chromosome 3"/>
</dbReference>
<gene>
    <name evidence="2" type="ORF">MPIPNATIZW_LOCUS11674</name>
</gene>